<evidence type="ECO:0000256" key="4">
    <source>
        <dbReference type="ARBA" id="ARBA00023186"/>
    </source>
</evidence>
<protein>
    <recommendedName>
        <fullName evidence="5">Flagellar assembly factor FliW</fullName>
    </recommendedName>
</protein>
<dbReference type="PANTHER" id="PTHR39190">
    <property type="entry name" value="FLAGELLAR ASSEMBLY FACTOR FLIW"/>
    <property type="match status" value="1"/>
</dbReference>
<dbReference type="AlphaFoldDB" id="A0A562XC71"/>
<organism evidence="6 7">
    <name type="scientific">Campylobacter hyointestinalis</name>
    <dbReference type="NCBI Taxonomy" id="198"/>
    <lineage>
        <taxon>Bacteria</taxon>
        <taxon>Pseudomonadati</taxon>
        <taxon>Campylobacterota</taxon>
        <taxon>Epsilonproteobacteria</taxon>
        <taxon>Campylobacterales</taxon>
        <taxon>Campylobacteraceae</taxon>
        <taxon>Campylobacter</taxon>
    </lineage>
</organism>
<dbReference type="InterPro" id="IPR024046">
    <property type="entry name" value="Flagellar_assmbl_FliW_dom_sf"/>
</dbReference>
<keyword evidence="6" id="KW-0966">Cell projection</keyword>
<dbReference type="Pfam" id="PF02623">
    <property type="entry name" value="FliW"/>
    <property type="match status" value="1"/>
</dbReference>
<dbReference type="RefSeq" id="WP_111975282.1">
    <property type="nucleotide sequence ID" value="NZ_VOAP01000016.1"/>
</dbReference>
<evidence type="ECO:0000256" key="2">
    <source>
        <dbReference type="ARBA" id="ARBA00022795"/>
    </source>
</evidence>
<reference evidence="6 7" key="1">
    <citation type="submission" date="2019-07" db="EMBL/GenBank/DDBJ databases">
        <title>Rapid identification of Enteric Bacteria from Whole Genome Sequences (WGS) using Average Nucleotide Identity (ANI).</title>
        <authorList>
            <person name="Lane C."/>
        </authorList>
    </citation>
    <scope>NUCLEOTIDE SEQUENCE [LARGE SCALE GENOMIC DNA]</scope>
    <source>
        <strain evidence="6 7">D2411</strain>
    </source>
</reference>
<evidence type="ECO:0000313" key="6">
    <source>
        <dbReference type="EMBL" id="TWO19729.1"/>
    </source>
</evidence>
<dbReference type="GO" id="GO:0044780">
    <property type="term" value="P:bacterial-type flagellum assembly"/>
    <property type="evidence" value="ECO:0007669"/>
    <property type="project" value="UniProtKB-UniRule"/>
</dbReference>
<dbReference type="InterPro" id="IPR003775">
    <property type="entry name" value="Flagellar_assembly_factor_FliW"/>
</dbReference>
<gene>
    <name evidence="5 6" type="primary">fliW</name>
    <name evidence="6" type="ORF">YZ82_06465</name>
</gene>
<comment type="function">
    <text evidence="5">Acts as an anti-CsrA protein, binds CsrA and prevents it from repressing translation of its target genes, one of which is flagellin. Binds to flagellin and participates in the assembly of the flagellum.</text>
</comment>
<keyword evidence="4 5" id="KW-0143">Chaperone</keyword>
<comment type="caution">
    <text evidence="6">The sequence shown here is derived from an EMBL/GenBank/DDBJ whole genome shotgun (WGS) entry which is preliminary data.</text>
</comment>
<dbReference type="Gene3D" id="2.30.290.10">
    <property type="entry name" value="BH3618-like"/>
    <property type="match status" value="1"/>
</dbReference>
<accession>A0A562XC71</accession>
<dbReference type="SUPFAM" id="SSF141457">
    <property type="entry name" value="BH3618-like"/>
    <property type="match status" value="1"/>
</dbReference>
<dbReference type="GO" id="GO:0005737">
    <property type="term" value="C:cytoplasm"/>
    <property type="evidence" value="ECO:0007669"/>
    <property type="project" value="UniProtKB-SubCell"/>
</dbReference>
<keyword evidence="3 5" id="KW-0810">Translation regulation</keyword>
<comment type="similarity">
    <text evidence="5">Belongs to the FliW family.</text>
</comment>
<keyword evidence="6" id="KW-0282">Flagellum</keyword>
<comment type="subcellular location">
    <subcellularLocation>
        <location evidence="5">Cytoplasm</location>
    </subcellularLocation>
</comment>
<dbReference type="HAMAP" id="MF_01185">
    <property type="entry name" value="FliW"/>
    <property type="match status" value="1"/>
</dbReference>
<keyword evidence="1 5" id="KW-0963">Cytoplasm</keyword>
<evidence type="ECO:0000256" key="1">
    <source>
        <dbReference type="ARBA" id="ARBA00022490"/>
    </source>
</evidence>
<dbReference type="EMBL" id="VOAP01000016">
    <property type="protein sequence ID" value="TWO19729.1"/>
    <property type="molecule type" value="Genomic_DNA"/>
</dbReference>
<sequence>MKFTIKSPILGFENIKSVEITQIDDFFVKMQSLDSDISFTMINPYALREYEFEIPTYYQELMEINDKSELKVYNILVISSPIEESSVNFIAPIVCNMTNMTLSQVILDPVNYPKYSQAEKISNFIKKGK</sequence>
<dbReference type="PANTHER" id="PTHR39190:SF1">
    <property type="entry name" value="FLAGELLAR ASSEMBLY FACTOR FLIW"/>
    <property type="match status" value="1"/>
</dbReference>
<dbReference type="Proteomes" id="UP000321812">
    <property type="component" value="Unassembled WGS sequence"/>
</dbReference>
<evidence type="ECO:0000256" key="3">
    <source>
        <dbReference type="ARBA" id="ARBA00022845"/>
    </source>
</evidence>
<keyword evidence="2 5" id="KW-1005">Bacterial flagellum biogenesis</keyword>
<proteinExistence type="inferred from homology"/>
<evidence type="ECO:0000313" key="7">
    <source>
        <dbReference type="Proteomes" id="UP000321812"/>
    </source>
</evidence>
<keyword evidence="6" id="KW-0969">Cilium</keyword>
<dbReference type="NCBIfam" id="NF009790">
    <property type="entry name" value="PRK13282.1"/>
    <property type="match status" value="1"/>
</dbReference>
<evidence type="ECO:0000256" key="5">
    <source>
        <dbReference type="HAMAP-Rule" id="MF_01185"/>
    </source>
</evidence>
<comment type="subunit">
    <text evidence="5">Interacts with translational regulator CsrA and flagellin(s).</text>
</comment>
<name>A0A562XC71_CAMHY</name>
<dbReference type="GO" id="GO:0006417">
    <property type="term" value="P:regulation of translation"/>
    <property type="evidence" value="ECO:0007669"/>
    <property type="project" value="UniProtKB-KW"/>
</dbReference>